<dbReference type="SMART" id="SM00862">
    <property type="entry name" value="Trans_reg_C"/>
    <property type="match status" value="1"/>
</dbReference>
<dbReference type="OrthoDB" id="100405at2"/>
<feature type="region of interest" description="Disordered" evidence="4">
    <location>
        <begin position="116"/>
        <end position="136"/>
    </location>
</feature>
<keyword evidence="5" id="KW-1133">Transmembrane helix</keyword>
<reference evidence="7 8" key="1">
    <citation type="journal article" date="2012" name="Stand. Genomic Sci.">
        <title>Complete genome sequence of Terriglobus saanensis type strain SP1PR4(T), an Acidobacteria from tundra soil.</title>
        <authorList>
            <person name="Rawat S.R."/>
            <person name="Mannisto M.K."/>
            <person name="Starovoytov V."/>
            <person name="Goodwin L."/>
            <person name="Nolan M."/>
            <person name="Hauser L."/>
            <person name="Land M."/>
            <person name="Davenport K.W."/>
            <person name="Woyke T."/>
            <person name="Haggblom M.M."/>
        </authorList>
    </citation>
    <scope>NUCLEOTIDE SEQUENCE</scope>
    <source>
        <strain evidence="8">ATCC BAA-1853 / DSM 23119 / SP1PR4</strain>
    </source>
</reference>
<comment type="similarity">
    <text evidence="1">Belongs to the TolB family.</text>
</comment>
<evidence type="ECO:0000313" key="8">
    <source>
        <dbReference type="Proteomes" id="UP000006844"/>
    </source>
</evidence>
<dbReference type="GO" id="GO:0006355">
    <property type="term" value="P:regulation of DNA-templated transcription"/>
    <property type="evidence" value="ECO:0007669"/>
    <property type="project" value="InterPro"/>
</dbReference>
<keyword evidence="8" id="KW-1185">Reference proteome</keyword>
<dbReference type="KEGG" id="tsa:AciPR4_2756"/>
<proteinExistence type="inferred from homology"/>
<dbReference type="Pfam" id="PF00486">
    <property type="entry name" value="Trans_reg_C"/>
    <property type="match status" value="1"/>
</dbReference>
<evidence type="ECO:0000256" key="4">
    <source>
        <dbReference type="SAM" id="MobiDB-lite"/>
    </source>
</evidence>
<dbReference type="STRING" id="401053.AciPR4_2756"/>
<dbReference type="PANTHER" id="PTHR36842">
    <property type="entry name" value="PROTEIN TOLB HOMOLOG"/>
    <property type="match status" value="1"/>
</dbReference>
<evidence type="ECO:0000256" key="5">
    <source>
        <dbReference type="SAM" id="Phobius"/>
    </source>
</evidence>
<dbReference type="InterPro" id="IPR016032">
    <property type="entry name" value="Sig_transdc_resp-reg_C-effctor"/>
</dbReference>
<dbReference type="Proteomes" id="UP000006844">
    <property type="component" value="Chromosome"/>
</dbReference>
<evidence type="ECO:0000259" key="6">
    <source>
        <dbReference type="PROSITE" id="PS51755"/>
    </source>
</evidence>
<organism evidence="7 8">
    <name type="scientific">Terriglobus saanensis (strain ATCC BAA-1853 / DSM 23119 / SP1PR4)</name>
    <dbReference type="NCBI Taxonomy" id="401053"/>
    <lineage>
        <taxon>Bacteria</taxon>
        <taxon>Pseudomonadati</taxon>
        <taxon>Acidobacteriota</taxon>
        <taxon>Terriglobia</taxon>
        <taxon>Terriglobales</taxon>
        <taxon>Acidobacteriaceae</taxon>
        <taxon>Terriglobus</taxon>
    </lineage>
</organism>
<dbReference type="Pfam" id="PF07676">
    <property type="entry name" value="PD40"/>
    <property type="match status" value="2"/>
</dbReference>
<keyword evidence="5" id="KW-0472">Membrane</keyword>
<dbReference type="eggNOG" id="COG0823">
    <property type="taxonomic scope" value="Bacteria"/>
</dbReference>
<gene>
    <name evidence="7" type="ordered locus">AciPR4_2756</name>
</gene>
<dbReference type="InterPro" id="IPR001867">
    <property type="entry name" value="OmpR/PhoB-type_DNA-bd"/>
</dbReference>
<dbReference type="eggNOG" id="COG3710">
    <property type="taxonomic scope" value="Bacteria"/>
</dbReference>
<dbReference type="CDD" id="cd00383">
    <property type="entry name" value="trans_reg_C"/>
    <property type="match status" value="1"/>
</dbReference>
<dbReference type="AlphaFoldDB" id="E8V2Q4"/>
<dbReference type="GO" id="GO:0000160">
    <property type="term" value="P:phosphorelay signal transduction system"/>
    <property type="evidence" value="ECO:0007669"/>
    <property type="project" value="InterPro"/>
</dbReference>
<feature type="transmembrane region" description="Helical" evidence="5">
    <location>
        <begin position="169"/>
        <end position="190"/>
    </location>
</feature>
<evidence type="ECO:0000256" key="1">
    <source>
        <dbReference type="ARBA" id="ARBA00009820"/>
    </source>
</evidence>
<dbReference type="PROSITE" id="PS51755">
    <property type="entry name" value="OMPR_PHOB"/>
    <property type="match status" value="1"/>
</dbReference>
<dbReference type="RefSeq" id="WP_013569262.1">
    <property type="nucleotide sequence ID" value="NC_014963.1"/>
</dbReference>
<evidence type="ECO:0000256" key="3">
    <source>
        <dbReference type="PROSITE-ProRule" id="PRU01091"/>
    </source>
</evidence>
<dbReference type="InterPro" id="IPR036388">
    <property type="entry name" value="WH-like_DNA-bd_sf"/>
</dbReference>
<sequence>MTSNSLQARIAFGLFEADLTSGELYKAGFRVKLQSQPFRVLMALVERPGEVVTREELQLRLWGKDTTVDFDHSLGTAINKIREALGDSAENPRFVETLAKRGYRFIAPVTLPPNSVSQETPEVLPAASPTPTSTDVPPFYPPTMIEASPTGAHGISPGEILSRRIQTRYLLAGGVALVVVIAGAFFLGAGREQVLVPKLRQITHDGHILPGSRAMEAFPAVVTDGVHLFTSDVQEGKVELVQISTVSGDAKPLGIPDEVMGPSVGDISPDGSRLLIRSHLSNESEQPLWMVPVGGGSAQRVPNVLAHDATWMPNGEDVLFAAEEKLFVAHLKDRSIEEMAKLPGRAFWLRWSSDGKRLRFTIFDPITHTQALWQLDAGSASPKPLLKGWKEDADTCCGVWTADGSSFIFQAMHGNESDLWRMGGHGVGTPQRLTDGPMVFQGAVAARTGTRIFFTGVDVQSDVEIYRPQSKDFGPVQSFLRDAHRLEFSRDRQWVAWADTNGRLWRARIDGSEKLQLTPDAIQVFLVRWSPDGNRLALMGRETGKAWQIYLVKADGSALERVLQESRNAGDPTWSPDGKSLAFGRVPDLMGKEEEARMVQIVDLDTRAVQTLPGSENLFSPRWSPDGRHIAAISLDQRRLMLYDTATHQWRQLAYGSFADPVWTSDNQAIIAHGFMDSRQPIVRVAVQDGRVEELATLSNFHAGSIMDFFFCGLTPDNLAVVRAQRATGNLYSLDTGAH</sequence>
<dbReference type="Gene3D" id="1.10.10.10">
    <property type="entry name" value="Winged helix-like DNA-binding domain superfamily/Winged helix DNA-binding domain"/>
    <property type="match status" value="1"/>
</dbReference>
<dbReference type="EMBL" id="CP002467">
    <property type="protein sequence ID" value="ADV83529.1"/>
    <property type="molecule type" value="Genomic_DNA"/>
</dbReference>
<accession>E8V2Q4</accession>
<dbReference type="HOGENOM" id="CLU_021843_0_0_0"/>
<evidence type="ECO:0000313" key="7">
    <source>
        <dbReference type="EMBL" id="ADV83529.1"/>
    </source>
</evidence>
<dbReference type="SUPFAM" id="SSF82171">
    <property type="entry name" value="DPP6 N-terminal domain-like"/>
    <property type="match status" value="2"/>
</dbReference>
<dbReference type="InterPro" id="IPR011659">
    <property type="entry name" value="WD40"/>
</dbReference>
<feature type="domain" description="OmpR/PhoB-type" evidence="6">
    <location>
        <begin position="7"/>
        <end position="107"/>
    </location>
</feature>
<name>E8V2Q4_TERSS</name>
<dbReference type="SUPFAM" id="SSF46894">
    <property type="entry name" value="C-terminal effector domain of the bipartite response regulators"/>
    <property type="match status" value="1"/>
</dbReference>
<dbReference type="InterPro" id="IPR011042">
    <property type="entry name" value="6-blade_b-propeller_TolB-like"/>
</dbReference>
<feature type="DNA-binding region" description="OmpR/PhoB-type" evidence="3">
    <location>
        <begin position="7"/>
        <end position="107"/>
    </location>
</feature>
<keyword evidence="5" id="KW-0812">Transmembrane</keyword>
<dbReference type="GO" id="GO:0003677">
    <property type="term" value="F:DNA binding"/>
    <property type="evidence" value="ECO:0007669"/>
    <property type="project" value="UniProtKB-UniRule"/>
</dbReference>
<protein>
    <submittedName>
        <fullName evidence="7">Transcriptional regulator, CadC</fullName>
    </submittedName>
</protein>
<evidence type="ECO:0000256" key="2">
    <source>
        <dbReference type="ARBA" id="ARBA00023125"/>
    </source>
</evidence>
<keyword evidence="2 3" id="KW-0238">DNA-binding</keyword>
<dbReference type="Gene3D" id="2.120.10.30">
    <property type="entry name" value="TolB, C-terminal domain"/>
    <property type="match status" value="3"/>
</dbReference>